<protein>
    <submittedName>
        <fullName evidence="5">tRNA rRNA methyltransferase ysgA</fullName>
    </submittedName>
</protein>
<dbReference type="CDD" id="cd18095">
    <property type="entry name" value="SpoU-like_rRNA-MTase"/>
    <property type="match status" value="1"/>
</dbReference>
<dbReference type="InterPro" id="IPR051259">
    <property type="entry name" value="rRNA_Methyltransferase"/>
</dbReference>
<dbReference type="GO" id="GO:0005737">
    <property type="term" value="C:cytoplasm"/>
    <property type="evidence" value="ECO:0007669"/>
    <property type="project" value="UniProtKB-ARBA"/>
</dbReference>
<dbReference type="Gene3D" id="3.30.1330.30">
    <property type="match status" value="1"/>
</dbReference>
<keyword evidence="3 5" id="KW-0808">Transferase</keyword>
<evidence type="ECO:0000313" key="6">
    <source>
        <dbReference type="Proteomes" id="UP000052012"/>
    </source>
</evidence>
<dbReference type="GO" id="GO:0003723">
    <property type="term" value="F:RNA binding"/>
    <property type="evidence" value="ECO:0007669"/>
    <property type="project" value="InterPro"/>
</dbReference>
<dbReference type="SUPFAM" id="SSF75217">
    <property type="entry name" value="alpha/beta knot"/>
    <property type="match status" value="1"/>
</dbReference>
<dbReference type="RefSeq" id="WP_054657180.1">
    <property type="nucleotide sequence ID" value="NZ_AYYQ01000031.1"/>
</dbReference>
<accession>A0A0R2AWA2</accession>
<organism evidence="5 6">
    <name type="scientific">Apilactobacillus ozensis DSM 23829 = JCM 17196</name>
    <dbReference type="NCBI Taxonomy" id="1423781"/>
    <lineage>
        <taxon>Bacteria</taxon>
        <taxon>Bacillati</taxon>
        <taxon>Bacillota</taxon>
        <taxon>Bacilli</taxon>
        <taxon>Lactobacillales</taxon>
        <taxon>Lactobacillaceae</taxon>
        <taxon>Apilactobacillus</taxon>
    </lineage>
</organism>
<dbReference type="InterPro" id="IPR001537">
    <property type="entry name" value="SpoU_MeTrfase"/>
</dbReference>
<dbReference type="GO" id="GO:0032259">
    <property type="term" value="P:methylation"/>
    <property type="evidence" value="ECO:0007669"/>
    <property type="project" value="UniProtKB-KW"/>
</dbReference>
<reference evidence="5 6" key="1">
    <citation type="journal article" date="2015" name="Genome Announc.">
        <title>Expanding the biotechnology potential of lactobacilli through comparative genomics of 213 strains and associated genera.</title>
        <authorList>
            <person name="Sun Z."/>
            <person name="Harris H.M."/>
            <person name="McCann A."/>
            <person name="Guo C."/>
            <person name="Argimon S."/>
            <person name="Zhang W."/>
            <person name="Yang X."/>
            <person name="Jeffery I.B."/>
            <person name="Cooney J.C."/>
            <person name="Kagawa T.F."/>
            <person name="Liu W."/>
            <person name="Song Y."/>
            <person name="Salvetti E."/>
            <person name="Wrobel A."/>
            <person name="Rasinkangas P."/>
            <person name="Parkhill J."/>
            <person name="Rea M.C."/>
            <person name="O'Sullivan O."/>
            <person name="Ritari J."/>
            <person name="Douillard F.P."/>
            <person name="Paul Ross R."/>
            <person name="Yang R."/>
            <person name="Briner A.E."/>
            <person name="Felis G.E."/>
            <person name="de Vos W.M."/>
            <person name="Barrangou R."/>
            <person name="Klaenhammer T.R."/>
            <person name="Caufield P.W."/>
            <person name="Cui Y."/>
            <person name="Zhang H."/>
            <person name="O'Toole P.W."/>
        </authorList>
    </citation>
    <scope>NUCLEOTIDE SEQUENCE [LARGE SCALE GENOMIC DNA]</scope>
    <source>
        <strain evidence="5 6">DSM 23829</strain>
    </source>
</reference>
<dbReference type="InterPro" id="IPR053888">
    <property type="entry name" value="MRM3-like_sub_bind"/>
</dbReference>
<dbReference type="InterPro" id="IPR029028">
    <property type="entry name" value="Alpha/beta_knot_MTases"/>
</dbReference>
<comment type="similarity">
    <text evidence="1">Belongs to the class IV-like SAM-binding methyltransferase superfamily. RNA methyltransferase TrmH family.</text>
</comment>
<dbReference type="AlphaFoldDB" id="A0A0R2AWA2"/>
<dbReference type="InterPro" id="IPR029064">
    <property type="entry name" value="Ribosomal_eL30-like_sf"/>
</dbReference>
<dbReference type="PANTHER" id="PTHR43191:SF2">
    <property type="entry name" value="RRNA METHYLTRANSFERASE 3, MITOCHONDRIAL"/>
    <property type="match status" value="1"/>
</dbReference>
<dbReference type="SUPFAM" id="SSF55315">
    <property type="entry name" value="L30e-like"/>
    <property type="match status" value="1"/>
</dbReference>
<dbReference type="SMART" id="SM00967">
    <property type="entry name" value="SpoU_sub_bind"/>
    <property type="match status" value="1"/>
</dbReference>
<sequence>MEKIVSPKNERIKSWSKLKTKKNRDKMNLYILENWHLIKEAINYKQNVKTILFTEKQYDLHFKEINNIEKYEIIIISDEVSLKLGSTTTPQGAFAIVQLPHIDNDFTKDTVSGKWLLLDNVQDPGNIGTMIRTADAAGMEGVVFGEGTSDIFNAKVLRSMQGSNFHVKIMKYDLNDWVDSCINFGIPVYGSELNPQAIDYNTVKPINDFSLIMGNEGNGMQQSLLEKTTDNLYIPIKGHAESLNVAIAAGILMFSLCK</sequence>
<dbReference type="Gene3D" id="3.40.1280.10">
    <property type="match status" value="1"/>
</dbReference>
<dbReference type="Pfam" id="PF00588">
    <property type="entry name" value="SpoU_methylase"/>
    <property type="match status" value="1"/>
</dbReference>
<dbReference type="EMBL" id="AYYQ01000031">
    <property type="protein sequence ID" value="KRM68105.1"/>
    <property type="molecule type" value="Genomic_DNA"/>
</dbReference>
<dbReference type="InterPro" id="IPR013123">
    <property type="entry name" value="SpoU_subst-bd"/>
</dbReference>
<dbReference type="Proteomes" id="UP000052012">
    <property type="component" value="Unassembled WGS sequence"/>
</dbReference>
<dbReference type="STRING" id="1423781.FD06_GL000223"/>
<evidence type="ECO:0000259" key="4">
    <source>
        <dbReference type="SMART" id="SM00967"/>
    </source>
</evidence>
<evidence type="ECO:0000256" key="1">
    <source>
        <dbReference type="ARBA" id="ARBA00007228"/>
    </source>
</evidence>
<dbReference type="OrthoDB" id="9785673at2"/>
<keyword evidence="6" id="KW-1185">Reference proteome</keyword>
<dbReference type="GO" id="GO:0008173">
    <property type="term" value="F:RNA methyltransferase activity"/>
    <property type="evidence" value="ECO:0007669"/>
    <property type="project" value="InterPro"/>
</dbReference>
<evidence type="ECO:0000313" key="5">
    <source>
        <dbReference type="EMBL" id="KRM68105.1"/>
    </source>
</evidence>
<gene>
    <name evidence="5" type="ORF">FD06_GL000223</name>
</gene>
<keyword evidence="2 5" id="KW-0489">Methyltransferase</keyword>
<proteinExistence type="inferred from homology"/>
<dbReference type="InterPro" id="IPR029026">
    <property type="entry name" value="tRNA_m1G_MTases_N"/>
</dbReference>
<comment type="caution">
    <text evidence="5">The sequence shown here is derived from an EMBL/GenBank/DDBJ whole genome shotgun (WGS) entry which is preliminary data.</text>
</comment>
<dbReference type="PATRIC" id="fig|1423781.4.peg.225"/>
<evidence type="ECO:0000256" key="3">
    <source>
        <dbReference type="ARBA" id="ARBA00022679"/>
    </source>
</evidence>
<evidence type="ECO:0000256" key="2">
    <source>
        <dbReference type="ARBA" id="ARBA00022603"/>
    </source>
</evidence>
<feature type="domain" description="RNA 2-O ribose methyltransferase substrate binding" evidence="4">
    <location>
        <begin position="31"/>
        <end position="103"/>
    </location>
</feature>
<dbReference type="Pfam" id="PF22435">
    <property type="entry name" value="MRM3-like_sub_bind"/>
    <property type="match status" value="1"/>
</dbReference>
<name>A0A0R2AWA2_9LACO</name>
<dbReference type="PANTHER" id="PTHR43191">
    <property type="entry name" value="RRNA METHYLTRANSFERASE 3"/>
    <property type="match status" value="1"/>
</dbReference>
<dbReference type="GO" id="GO:0006396">
    <property type="term" value="P:RNA processing"/>
    <property type="evidence" value="ECO:0007669"/>
    <property type="project" value="InterPro"/>
</dbReference>